<dbReference type="Proteomes" id="UP001229422">
    <property type="component" value="Plasmid unnamed2"/>
</dbReference>
<geneLocation type="plasmid" evidence="2 3">
    <name>unnamed2</name>
</geneLocation>
<sequence length="62" mass="7550">MANYAVIRMEKYKKDRLNGTQKHNQREFQKSKNENIDRERTHLNYDLINEKPISYSKAIHEN</sequence>
<proteinExistence type="inferred from homology"/>
<dbReference type="EMBL" id="CP125294">
    <property type="protein sequence ID" value="WHM23810.1"/>
    <property type="molecule type" value="Genomic_DNA"/>
</dbReference>
<dbReference type="RefSeq" id="WP_250621201.1">
    <property type="nucleotide sequence ID" value="NZ_CP125294.1"/>
</dbReference>
<evidence type="ECO:0000256" key="1">
    <source>
        <dbReference type="ARBA" id="ARBA00010657"/>
    </source>
</evidence>
<dbReference type="Gene3D" id="3.30.930.30">
    <property type="match status" value="1"/>
</dbReference>
<dbReference type="InterPro" id="IPR001668">
    <property type="entry name" value="Mob_Pre"/>
</dbReference>
<dbReference type="GO" id="GO:0003677">
    <property type="term" value="F:DNA binding"/>
    <property type="evidence" value="ECO:0007669"/>
    <property type="project" value="InterPro"/>
</dbReference>
<dbReference type="GO" id="GO:0006310">
    <property type="term" value="P:DNA recombination"/>
    <property type="evidence" value="ECO:0007669"/>
    <property type="project" value="InterPro"/>
</dbReference>
<gene>
    <name evidence="2" type="ORF">QL281_22925</name>
</gene>
<protein>
    <submittedName>
        <fullName evidence="2">Plasmid recombination protein</fullName>
    </submittedName>
</protein>
<accession>A0AAQ3EUV0</accession>
<dbReference type="Pfam" id="PF01076">
    <property type="entry name" value="Mob_Pre"/>
    <property type="match status" value="1"/>
</dbReference>
<evidence type="ECO:0000313" key="2">
    <source>
        <dbReference type="EMBL" id="WHM23810.1"/>
    </source>
</evidence>
<dbReference type="AlphaFoldDB" id="A0AAQ3EUV0"/>
<evidence type="ECO:0000313" key="3">
    <source>
        <dbReference type="Proteomes" id="UP001229422"/>
    </source>
</evidence>
<keyword evidence="2" id="KW-0614">Plasmid</keyword>
<organism evidence="2 3">
    <name type="scientific">Bacillus subtilis</name>
    <dbReference type="NCBI Taxonomy" id="1423"/>
    <lineage>
        <taxon>Bacteria</taxon>
        <taxon>Bacillati</taxon>
        <taxon>Bacillota</taxon>
        <taxon>Bacilli</taxon>
        <taxon>Bacillales</taxon>
        <taxon>Bacillaceae</taxon>
        <taxon>Bacillus</taxon>
    </lineage>
</organism>
<reference evidence="2" key="1">
    <citation type="submission" date="2023-05" db="EMBL/GenBank/DDBJ databases">
        <title>Complete genome sequence of Bacillus subtilis SRCM117797 isolated from Soybean paste.</title>
        <authorList>
            <person name="Abraha H.B."/>
            <person name="Kim K.-P."/>
            <person name="Ryu M.-S."/>
            <person name="Jeong D.-Y."/>
        </authorList>
    </citation>
    <scope>NUCLEOTIDE SEQUENCE</scope>
    <source>
        <strain evidence="2">SRCM117797</strain>
        <plasmid evidence="2">unnamed2</plasmid>
    </source>
</reference>
<comment type="similarity">
    <text evidence="1">Belongs to the plasmid mobilization pre family.</text>
</comment>
<name>A0AAQ3EUV0_BACIU</name>